<comment type="caution">
    <text evidence="1">The sequence shown here is derived from an EMBL/GenBank/DDBJ whole genome shotgun (WGS) entry which is preliminary data.</text>
</comment>
<evidence type="ECO:0000313" key="2">
    <source>
        <dbReference type="Proteomes" id="UP000308121"/>
    </source>
</evidence>
<protein>
    <submittedName>
        <fullName evidence="1">Uncharacterized protein</fullName>
    </submittedName>
</protein>
<organism evidence="1 2">
    <name type="scientific">Cellulomonas hominis</name>
    <dbReference type="NCBI Taxonomy" id="156981"/>
    <lineage>
        <taxon>Bacteria</taxon>
        <taxon>Bacillati</taxon>
        <taxon>Actinomycetota</taxon>
        <taxon>Actinomycetes</taxon>
        <taxon>Micrococcales</taxon>
        <taxon>Cellulomonadaceae</taxon>
        <taxon>Cellulomonas</taxon>
    </lineage>
</organism>
<sequence length="240" mass="25555">MTIALPPMTDAQTAGWHALLQVHERLPRSWTLVGGQMVHLHCAERGAAPARPTDDLDAVLDVRADGRILHRFTSALVDLGFTSAGTSPAGHQHRWTRGPAQIDVLIPRRVGERAAGRRGVHGGTTLETPAAQQALDRSAVVEVTAAGVDGRVRRPNLLGALVAKAAAHTVVLDPGRARHRADFAVLTTLIAPSDRIEDAGPRDRGYLHGMLAALADDRRTLLRVDGAADGVATLREILDA</sequence>
<evidence type="ECO:0000313" key="1">
    <source>
        <dbReference type="EMBL" id="TKR26957.1"/>
    </source>
</evidence>
<dbReference type="Proteomes" id="UP000308121">
    <property type="component" value="Unassembled WGS sequence"/>
</dbReference>
<dbReference type="EMBL" id="SZYE01000010">
    <property type="protein sequence ID" value="TKR26957.1"/>
    <property type="molecule type" value="Genomic_DNA"/>
</dbReference>
<accession>A0A7Z8NSW7</accession>
<gene>
    <name evidence="1" type="ORF">FA014_02860</name>
</gene>
<name>A0A7Z8NSW7_9CELL</name>
<proteinExistence type="predicted"/>
<dbReference type="AlphaFoldDB" id="A0A7Z8NSW7"/>
<reference evidence="1 2" key="1">
    <citation type="submission" date="2019-05" db="EMBL/GenBank/DDBJ databases">
        <title>Genome sequence of Cellulomonas hominis strain CS1.</title>
        <authorList>
            <person name="Belmont J."/>
            <person name="Maclea K.S."/>
        </authorList>
    </citation>
    <scope>NUCLEOTIDE SEQUENCE [LARGE SCALE GENOMIC DNA]</scope>
    <source>
        <strain evidence="1 2">CS1</strain>
    </source>
</reference>